<comment type="similarity">
    <text evidence="3">Belongs to the bacterial ribosomal protein bL34 family.</text>
</comment>
<dbReference type="GO" id="GO:0005840">
    <property type="term" value="C:ribosome"/>
    <property type="evidence" value="ECO:0007669"/>
    <property type="project" value="UniProtKB-KW"/>
</dbReference>
<dbReference type="GO" id="GO:0016020">
    <property type="term" value="C:membrane"/>
    <property type="evidence" value="ECO:0007669"/>
    <property type="project" value="UniProtKB-SubCell"/>
</dbReference>
<dbReference type="Gene3D" id="1.20.1540.10">
    <property type="entry name" value="Rhomboid-like"/>
    <property type="match status" value="1"/>
</dbReference>
<comment type="subcellular location">
    <subcellularLocation>
        <location evidence="1">Membrane</location>
        <topology evidence="1">Multi-pass membrane protein</topology>
    </subcellularLocation>
</comment>
<dbReference type="InterPro" id="IPR035952">
    <property type="entry name" value="Rhomboid-like_sf"/>
</dbReference>
<protein>
    <recommendedName>
        <fullName evidence="10">Large ribosomal subunit protein bL34m</fullName>
    </recommendedName>
</protein>
<keyword evidence="8 11" id="KW-0472">Membrane</keyword>
<evidence type="ECO:0000256" key="1">
    <source>
        <dbReference type="ARBA" id="ARBA00004141"/>
    </source>
</evidence>
<evidence type="ECO:0000256" key="4">
    <source>
        <dbReference type="ARBA" id="ARBA00022692"/>
    </source>
</evidence>
<dbReference type="PANTHER" id="PTHR43731:SF14">
    <property type="entry name" value="PRESENILIN-ASSOCIATED RHOMBOID-LIKE PROTEIN, MITOCHONDRIAL"/>
    <property type="match status" value="1"/>
</dbReference>
<evidence type="ECO:0000256" key="2">
    <source>
        <dbReference type="ARBA" id="ARBA00009045"/>
    </source>
</evidence>
<evidence type="ECO:0000256" key="6">
    <source>
        <dbReference type="ARBA" id="ARBA00022980"/>
    </source>
</evidence>
<comment type="caution">
    <text evidence="13">The sequence shown here is derived from an EMBL/GenBank/DDBJ whole genome shotgun (WGS) entry which is preliminary data.</text>
</comment>
<evidence type="ECO:0000256" key="10">
    <source>
        <dbReference type="ARBA" id="ARBA00035274"/>
    </source>
</evidence>
<keyword evidence="5" id="KW-0378">Hydrolase</keyword>
<evidence type="ECO:0000256" key="8">
    <source>
        <dbReference type="ARBA" id="ARBA00023136"/>
    </source>
</evidence>
<dbReference type="Gene3D" id="1.10.287.3980">
    <property type="match status" value="1"/>
</dbReference>
<keyword evidence="4 11" id="KW-0812">Transmembrane</keyword>
<evidence type="ECO:0000256" key="9">
    <source>
        <dbReference type="ARBA" id="ARBA00023274"/>
    </source>
</evidence>
<keyword evidence="7 11" id="KW-1133">Transmembrane helix</keyword>
<dbReference type="InterPro" id="IPR022764">
    <property type="entry name" value="Peptidase_S54_rhomboid_dom"/>
</dbReference>
<evidence type="ECO:0000313" key="14">
    <source>
        <dbReference type="Proteomes" id="UP000320475"/>
    </source>
</evidence>
<reference evidence="13 14" key="1">
    <citation type="journal article" date="2019" name="Sci. Rep.">
        <title>Comparative genomics of chytrid fungi reveal insights into the obligate biotrophic and pathogenic lifestyle of Synchytrium endobioticum.</title>
        <authorList>
            <person name="van de Vossenberg B.T.L.H."/>
            <person name="Warris S."/>
            <person name="Nguyen H.D.T."/>
            <person name="van Gent-Pelzer M.P.E."/>
            <person name="Joly D.L."/>
            <person name="van de Geest H.C."/>
            <person name="Bonants P.J.M."/>
            <person name="Smith D.S."/>
            <person name="Levesque C.A."/>
            <person name="van der Lee T.A.J."/>
        </authorList>
    </citation>
    <scope>NUCLEOTIDE SEQUENCE [LARGE SCALE GENOMIC DNA]</scope>
    <source>
        <strain evidence="13 14">LEV6574</strain>
    </source>
</reference>
<dbReference type="Proteomes" id="UP000320475">
    <property type="component" value="Unassembled WGS sequence"/>
</dbReference>
<dbReference type="GO" id="GO:0003735">
    <property type="term" value="F:structural constituent of ribosome"/>
    <property type="evidence" value="ECO:0007669"/>
    <property type="project" value="InterPro"/>
</dbReference>
<dbReference type="VEuPathDB" id="FungiDB:SeMB42_g05542"/>
<dbReference type="GO" id="GO:0004252">
    <property type="term" value="F:serine-type endopeptidase activity"/>
    <property type="evidence" value="ECO:0007669"/>
    <property type="project" value="InterPro"/>
</dbReference>
<evidence type="ECO:0000259" key="12">
    <source>
        <dbReference type="Pfam" id="PF01694"/>
    </source>
</evidence>
<accession>A0A507D8K8</accession>
<organism evidence="13 14">
    <name type="scientific">Synchytrium endobioticum</name>
    <dbReference type="NCBI Taxonomy" id="286115"/>
    <lineage>
        <taxon>Eukaryota</taxon>
        <taxon>Fungi</taxon>
        <taxon>Fungi incertae sedis</taxon>
        <taxon>Chytridiomycota</taxon>
        <taxon>Chytridiomycota incertae sedis</taxon>
        <taxon>Chytridiomycetes</taxon>
        <taxon>Synchytriales</taxon>
        <taxon>Synchytriaceae</taxon>
        <taxon>Synchytrium</taxon>
    </lineage>
</organism>
<evidence type="ECO:0000256" key="7">
    <source>
        <dbReference type="ARBA" id="ARBA00022989"/>
    </source>
</evidence>
<dbReference type="EMBL" id="QEAM01000069">
    <property type="protein sequence ID" value="TPX47761.1"/>
    <property type="molecule type" value="Genomic_DNA"/>
</dbReference>
<evidence type="ECO:0000313" key="13">
    <source>
        <dbReference type="EMBL" id="TPX47761.1"/>
    </source>
</evidence>
<gene>
    <name evidence="13" type="ORF">SeLEV6574_g02454</name>
</gene>
<feature type="transmembrane region" description="Helical" evidence="11">
    <location>
        <begin position="102"/>
        <end position="121"/>
    </location>
</feature>
<keyword evidence="9" id="KW-0687">Ribonucleoprotein</keyword>
<sequence>MSCCTRRAISHARPIILARSNPFSSFSSSPLRILSQIKTLHQNHSNGSVWNRHGAVMRDLKGLNACKHQQVRSVRTVLRTTSNIKNDLKNWNQRLDADDSYWSLYLILGINTAVFLVWQYARTLDRNHGDSSLWNFMTGNFLGGWYNINAGRYWTLISCNFSHLEPFHFIVNSFVLYSFGQAVIDIVGARAFPYIYLGAGLTSSIFTLALRDRKGNYFSHGASGSVTGTTLIYALVHPWSTVYLLFLPVPAIVAIGGFVMYDLYATSTKRSGKVDTAAHVGGAAFGVCSIMIQFCSRLIGAAVTSAVRTASWTHVPASRVLPNGCSITRRPWCNPSPFITPIQPRYYPTYGDEYQPSTLKRKRQYGFLRRLKTYNGRRIMKRRMLKGRKYLAH</sequence>
<dbReference type="NCBIfam" id="TIGR01030">
    <property type="entry name" value="rpmH_bact"/>
    <property type="match status" value="1"/>
</dbReference>
<dbReference type="AlphaFoldDB" id="A0A507D8K8"/>
<dbReference type="FunFam" id="1.10.287.3980:FF:000001">
    <property type="entry name" value="Mitochondrial ribosomal protein L34"/>
    <property type="match status" value="1"/>
</dbReference>
<dbReference type="InterPro" id="IPR000271">
    <property type="entry name" value="Ribosomal_bL34"/>
</dbReference>
<dbReference type="GO" id="GO:0006412">
    <property type="term" value="P:translation"/>
    <property type="evidence" value="ECO:0007669"/>
    <property type="project" value="InterPro"/>
</dbReference>
<feature type="transmembrane region" description="Helical" evidence="11">
    <location>
        <begin position="242"/>
        <end position="264"/>
    </location>
</feature>
<dbReference type="Pfam" id="PF00468">
    <property type="entry name" value="Ribosomal_L34"/>
    <property type="match status" value="1"/>
</dbReference>
<evidence type="ECO:0000256" key="5">
    <source>
        <dbReference type="ARBA" id="ARBA00022801"/>
    </source>
</evidence>
<keyword evidence="6" id="KW-0689">Ribosomal protein</keyword>
<dbReference type="VEuPathDB" id="FungiDB:SeMB42_g05543"/>
<proteinExistence type="inferred from homology"/>
<dbReference type="Pfam" id="PF01694">
    <property type="entry name" value="Rhomboid"/>
    <property type="match status" value="1"/>
</dbReference>
<feature type="domain" description="Peptidase S54 rhomboid" evidence="12">
    <location>
        <begin position="151"/>
        <end position="292"/>
    </location>
</feature>
<dbReference type="GO" id="GO:1990904">
    <property type="term" value="C:ribonucleoprotein complex"/>
    <property type="evidence" value="ECO:0007669"/>
    <property type="project" value="UniProtKB-KW"/>
</dbReference>
<dbReference type="OrthoDB" id="418595at2759"/>
<dbReference type="SUPFAM" id="SSF144091">
    <property type="entry name" value="Rhomboid-like"/>
    <property type="match status" value="1"/>
</dbReference>
<dbReference type="PANTHER" id="PTHR43731">
    <property type="entry name" value="RHOMBOID PROTEASE"/>
    <property type="match status" value="1"/>
</dbReference>
<name>A0A507D8K8_9FUNG</name>
<dbReference type="InterPro" id="IPR050925">
    <property type="entry name" value="Rhomboid_protease_S54"/>
</dbReference>
<comment type="similarity">
    <text evidence="2">Belongs to the peptidase S54 family.</text>
</comment>
<dbReference type="GO" id="GO:0006465">
    <property type="term" value="P:signal peptide processing"/>
    <property type="evidence" value="ECO:0007669"/>
    <property type="project" value="TreeGrafter"/>
</dbReference>
<evidence type="ECO:0000256" key="3">
    <source>
        <dbReference type="ARBA" id="ARBA00010111"/>
    </source>
</evidence>
<feature type="transmembrane region" description="Helical" evidence="11">
    <location>
        <begin position="193"/>
        <end position="210"/>
    </location>
</feature>
<evidence type="ECO:0000256" key="11">
    <source>
        <dbReference type="SAM" id="Phobius"/>
    </source>
</evidence>